<comment type="caution">
    <text evidence="3">The sequence shown here is derived from an EMBL/GenBank/DDBJ whole genome shotgun (WGS) entry which is preliminary data.</text>
</comment>
<name>A0ABV0QM58_9TELE</name>
<dbReference type="PANTHER" id="PTHR14387">
    <property type="entry name" value="THADA/DEATH RECEPTOR INTERACTING PROTEIN"/>
    <property type="match status" value="1"/>
</dbReference>
<evidence type="ECO:0000259" key="2">
    <source>
        <dbReference type="Pfam" id="PF25150"/>
    </source>
</evidence>
<protein>
    <recommendedName>
        <fullName evidence="2">tRNA (32-2'-O)-methyltransferase regulator THADA-like TPR repeats region domain-containing protein</fullName>
    </recommendedName>
</protein>
<evidence type="ECO:0000313" key="3">
    <source>
        <dbReference type="EMBL" id="MEQ2196922.1"/>
    </source>
</evidence>
<dbReference type="Proteomes" id="UP001434883">
    <property type="component" value="Unassembled WGS sequence"/>
</dbReference>
<keyword evidence="4" id="KW-1185">Reference proteome</keyword>
<accession>A0ABV0QM58</accession>
<dbReference type="PANTHER" id="PTHR14387:SF0">
    <property type="entry name" value="DUF2428 DOMAIN-CONTAINING PROTEIN"/>
    <property type="match status" value="1"/>
</dbReference>
<evidence type="ECO:0000313" key="4">
    <source>
        <dbReference type="Proteomes" id="UP001434883"/>
    </source>
</evidence>
<feature type="region of interest" description="Disordered" evidence="1">
    <location>
        <begin position="381"/>
        <end position="403"/>
    </location>
</feature>
<dbReference type="Pfam" id="PF25150">
    <property type="entry name" value="TPR_Trm732"/>
    <property type="match status" value="1"/>
</dbReference>
<sequence length="403" mass="45650">TCLLLEGLFPLVYALCEEKRDCHYLAFEVLTLWLKKVKECVTDLWKMTGARLLPDDSRLLQQLTHIIWTNAESPIFHLMSSNTTLPSTCTHMTLMVVCVSVFTQMLHQYTEVSSHLLKCLSTNHLSPCGSEFYKCLIQQQRQELPASLTEMDLAGRWAKSWQPFLLEALTSEVTLLQTNSSTHLLPCTFQVFSSAVHHLLASLNPHRPGHLHAWACILSSYRAISGCSPWDLQGSSTFKTLQLALGSADDKTRLAALNLLCYSSKTRDIPSTEEMKILKEFIPQNLNCESSPFRQHLQAALRRFLVRIRDGCLTHIREVKGKKKEDVSHESRKDLLERGTGFVEWLGQLPYSFLSPGHSYQRKKTALLLLSAVLETCTDTWSPDKKKGQPPGNPLKWTGASFY</sequence>
<dbReference type="InterPro" id="IPR051954">
    <property type="entry name" value="tRNA_methyltransferase_THADA"/>
</dbReference>
<feature type="domain" description="tRNA (32-2'-O)-methyltransferase regulator THADA-like TPR repeats region" evidence="2">
    <location>
        <begin position="157"/>
        <end position="380"/>
    </location>
</feature>
<dbReference type="InterPro" id="IPR056843">
    <property type="entry name" value="THADA-like_TPR"/>
</dbReference>
<feature type="non-terminal residue" evidence="3">
    <location>
        <position position="1"/>
    </location>
</feature>
<evidence type="ECO:0000256" key="1">
    <source>
        <dbReference type="SAM" id="MobiDB-lite"/>
    </source>
</evidence>
<gene>
    <name evidence="3" type="ORF">XENOCAPTIV_018145</name>
</gene>
<dbReference type="EMBL" id="JAHRIN010017185">
    <property type="protein sequence ID" value="MEQ2196922.1"/>
    <property type="molecule type" value="Genomic_DNA"/>
</dbReference>
<organism evidence="3 4">
    <name type="scientific">Xenoophorus captivus</name>
    <dbReference type="NCBI Taxonomy" id="1517983"/>
    <lineage>
        <taxon>Eukaryota</taxon>
        <taxon>Metazoa</taxon>
        <taxon>Chordata</taxon>
        <taxon>Craniata</taxon>
        <taxon>Vertebrata</taxon>
        <taxon>Euteleostomi</taxon>
        <taxon>Actinopterygii</taxon>
        <taxon>Neopterygii</taxon>
        <taxon>Teleostei</taxon>
        <taxon>Neoteleostei</taxon>
        <taxon>Acanthomorphata</taxon>
        <taxon>Ovalentaria</taxon>
        <taxon>Atherinomorphae</taxon>
        <taxon>Cyprinodontiformes</taxon>
        <taxon>Goodeidae</taxon>
        <taxon>Xenoophorus</taxon>
    </lineage>
</organism>
<reference evidence="3 4" key="1">
    <citation type="submission" date="2021-06" db="EMBL/GenBank/DDBJ databases">
        <authorList>
            <person name="Palmer J.M."/>
        </authorList>
    </citation>
    <scope>NUCLEOTIDE SEQUENCE [LARGE SCALE GENOMIC DNA]</scope>
    <source>
        <strain evidence="3 4">XC_2019</strain>
        <tissue evidence="3">Muscle</tissue>
    </source>
</reference>
<proteinExistence type="predicted"/>